<keyword evidence="6" id="KW-0735">Signal-anchor</keyword>
<dbReference type="PANTHER" id="PTHR11214:SF235">
    <property type="entry name" value="HEXOSYLTRANSFERASE"/>
    <property type="match status" value="1"/>
</dbReference>
<dbReference type="EC" id="2.4.1.-" evidence="10"/>
<evidence type="ECO:0000313" key="12">
    <source>
        <dbReference type="EMBL" id="KAK6167996.1"/>
    </source>
</evidence>
<reference evidence="12 13" key="1">
    <citation type="submission" date="2024-01" db="EMBL/GenBank/DDBJ databases">
        <title>The genome of the rayed Mediterranean limpet Patella caerulea (Linnaeus, 1758).</title>
        <authorList>
            <person name="Anh-Thu Weber A."/>
            <person name="Halstead-Nussloch G."/>
        </authorList>
    </citation>
    <scope>NUCLEOTIDE SEQUENCE [LARGE SCALE GENOMIC DNA]</scope>
    <source>
        <strain evidence="12">AATW-2023a</strain>
        <tissue evidence="12">Whole specimen</tissue>
    </source>
</reference>
<evidence type="ECO:0000256" key="7">
    <source>
        <dbReference type="ARBA" id="ARBA00022989"/>
    </source>
</evidence>
<keyword evidence="7" id="KW-1133">Transmembrane helix</keyword>
<keyword evidence="3 10" id="KW-0328">Glycosyltransferase</keyword>
<evidence type="ECO:0000256" key="2">
    <source>
        <dbReference type="ARBA" id="ARBA00008661"/>
    </source>
</evidence>
<keyword evidence="9" id="KW-0472">Membrane</keyword>
<evidence type="ECO:0000256" key="11">
    <source>
        <dbReference type="SAM" id="MobiDB-lite"/>
    </source>
</evidence>
<name>A0AAN8GD08_PATCE</name>
<evidence type="ECO:0000256" key="10">
    <source>
        <dbReference type="RuleBase" id="RU363063"/>
    </source>
</evidence>
<evidence type="ECO:0000256" key="3">
    <source>
        <dbReference type="ARBA" id="ARBA00022676"/>
    </source>
</evidence>
<comment type="caution">
    <text evidence="12">The sequence shown here is derived from an EMBL/GenBank/DDBJ whole genome shotgun (WGS) entry which is preliminary data.</text>
</comment>
<feature type="compositionally biased region" description="Polar residues" evidence="11">
    <location>
        <begin position="39"/>
        <end position="48"/>
    </location>
</feature>
<evidence type="ECO:0000256" key="5">
    <source>
        <dbReference type="ARBA" id="ARBA00022692"/>
    </source>
</evidence>
<dbReference type="GO" id="GO:0016758">
    <property type="term" value="F:hexosyltransferase activity"/>
    <property type="evidence" value="ECO:0007669"/>
    <property type="project" value="InterPro"/>
</dbReference>
<comment type="similarity">
    <text evidence="2 10">Belongs to the glycosyltransferase 31 family.</text>
</comment>
<evidence type="ECO:0000313" key="13">
    <source>
        <dbReference type="Proteomes" id="UP001347796"/>
    </source>
</evidence>
<keyword evidence="13" id="KW-1185">Reference proteome</keyword>
<organism evidence="12 13">
    <name type="scientific">Patella caerulea</name>
    <name type="common">Rayed Mediterranean limpet</name>
    <dbReference type="NCBI Taxonomy" id="87958"/>
    <lineage>
        <taxon>Eukaryota</taxon>
        <taxon>Metazoa</taxon>
        <taxon>Spiralia</taxon>
        <taxon>Lophotrochozoa</taxon>
        <taxon>Mollusca</taxon>
        <taxon>Gastropoda</taxon>
        <taxon>Patellogastropoda</taxon>
        <taxon>Patelloidea</taxon>
        <taxon>Patellidae</taxon>
        <taxon>Patella</taxon>
    </lineage>
</organism>
<evidence type="ECO:0000256" key="9">
    <source>
        <dbReference type="ARBA" id="ARBA00023136"/>
    </source>
</evidence>
<sequence>MHKVLKSYVREAASPKTDFDPEEITVNSESLNPLPGNENKIQPSNDSYKNPTVQNGSLMQNLKNKDVNPVIKGSNVLNKENVKPVINNKKANQVNPVNNDINNVTVNPIFNGDYLLNNANVCPDNLDIIVVVHTAPDHFIRRQNIRTTYGSSTLFLPVNIRTVFLIGRVKTVEKTVNIMKEHLAYGDIIQGNFIDAYHNLTYKAVMGLHWVSHYCSKVKYVVKVDDDVAFDMWKFLEVFHAHNLHASKSIFCRTTLKGIVPRKGKWAVSKDLLVGYTHFPYPFCHGMVMIYSGDTIPLLYRASYTVSFFWLDDVFVTGMLANKAGGIKIISQTKDLVMDPRIPGLKCLREKGIKCQVLAVSVSEYSYNATWFELKKRHFKTTPVGQKSRKCTPCS</sequence>
<keyword evidence="8 10" id="KW-0333">Golgi apparatus</keyword>
<dbReference type="Gene3D" id="3.90.550.50">
    <property type="match status" value="1"/>
</dbReference>
<evidence type="ECO:0000256" key="4">
    <source>
        <dbReference type="ARBA" id="ARBA00022679"/>
    </source>
</evidence>
<evidence type="ECO:0000256" key="1">
    <source>
        <dbReference type="ARBA" id="ARBA00004323"/>
    </source>
</evidence>
<dbReference type="PANTHER" id="PTHR11214">
    <property type="entry name" value="BETA-1,3-N-ACETYLGLUCOSAMINYLTRANSFERASE"/>
    <property type="match status" value="1"/>
</dbReference>
<dbReference type="Proteomes" id="UP001347796">
    <property type="component" value="Unassembled WGS sequence"/>
</dbReference>
<dbReference type="GO" id="GO:0000139">
    <property type="term" value="C:Golgi membrane"/>
    <property type="evidence" value="ECO:0007669"/>
    <property type="project" value="UniProtKB-SubCell"/>
</dbReference>
<dbReference type="GO" id="GO:0006493">
    <property type="term" value="P:protein O-linked glycosylation"/>
    <property type="evidence" value="ECO:0007669"/>
    <property type="project" value="TreeGrafter"/>
</dbReference>
<evidence type="ECO:0000256" key="8">
    <source>
        <dbReference type="ARBA" id="ARBA00023034"/>
    </source>
</evidence>
<dbReference type="InterPro" id="IPR002659">
    <property type="entry name" value="Glyco_trans_31"/>
</dbReference>
<comment type="subcellular location">
    <subcellularLocation>
        <location evidence="1 10">Golgi apparatus membrane</location>
        <topology evidence="1 10">Single-pass type II membrane protein</topology>
    </subcellularLocation>
</comment>
<keyword evidence="4" id="KW-0808">Transferase</keyword>
<feature type="region of interest" description="Disordered" evidence="11">
    <location>
        <begin position="26"/>
        <end position="48"/>
    </location>
</feature>
<protein>
    <recommendedName>
        <fullName evidence="10">Hexosyltransferase</fullName>
        <ecNumber evidence="10">2.4.1.-</ecNumber>
    </recommendedName>
</protein>
<accession>A0AAN8GD08</accession>
<dbReference type="AlphaFoldDB" id="A0AAN8GD08"/>
<evidence type="ECO:0000256" key="6">
    <source>
        <dbReference type="ARBA" id="ARBA00022968"/>
    </source>
</evidence>
<dbReference type="Pfam" id="PF01762">
    <property type="entry name" value="Galactosyl_T"/>
    <property type="match status" value="1"/>
</dbReference>
<dbReference type="EMBL" id="JAZGQO010000018">
    <property type="protein sequence ID" value="KAK6167996.1"/>
    <property type="molecule type" value="Genomic_DNA"/>
</dbReference>
<gene>
    <name evidence="12" type="ORF">SNE40_021908</name>
</gene>
<keyword evidence="5" id="KW-0812">Transmembrane</keyword>
<proteinExistence type="inferred from homology"/>